<gene>
    <name evidence="1" type="ORF">ACOLOM_LOCUS11870</name>
</gene>
<sequence length="346" mass="37738">MEIMLASANPAFPPIRSTDIMPRLANTGAHTLSGAVIEPRALDELLPNWAEMDSHPLTQPATSSTMRWFTSKRSFPMPHPPQMSNKGNYILSLSQFTRWLGGIAEEMGVEIYPGFAGARLVYGNDASGDGDAKKKNVTGVVTNEVGVDRAGRLKDTFEPGMQFNAKLTLLAEGAHGSLTKSVIRDFDLRKSIGADEQTYGIGVKEVWRVKPDNYRPGEVIHTMGWPFDWKTYGGGFVYHMADGLVSLGLVAGLDYANPYFSPYRSLQQWKHHPYFRQLLDGGERVAYGARVINEGGVQSLPKLFFPGGALIGCSAGLVNVPKIKGTHNAMKSGMLAAEAGFEQLMA</sequence>
<organism evidence="1 2">
    <name type="scientific">Acaulospora colombiana</name>
    <dbReference type="NCBI Taxonomy" id="27376"/>
    <lineage>
        <taxon>Eukaryota</taxon>
        <taxon>Fungi</taxon>
        <taxon>Fungi incertae sedis</taxon>
        <taxon>Mucoromycota</taxon>
        <taxon>Glomeromycotina</taxon>
        <taxon>Glomeromycetes</taxon>
        <taxon>Diversisporales</taxon>
        <taxon>Acaulosporaceae</taxon>
        <taxon>Acaulospora</taxon>
    </lineage>
</organism>
<comment type="caution">
    <text evidence="1">The sequence shown here is derived from an EMBL/GenBank/DDBJ whole genome shotgun (WGS) entry which is preliminary data.</text>
</comment>
<evidence type="ECO:0000313" key="2">
    <source>
        <dbReference type="Proteomes" id="UP000789525"/>
    </source>
</evidence>
<dbReference type="Proteomes" id="UP000789525">
    <property type="component" value="Unassembled WGS sequence"/>
</dbReference>
<accession>A0ACA9Q5Z3</accession>
<protein>
    <submittedName>
        <fullName evidence="1">15566_t:CDS:1</fullName>
    </submittedName>
</protein>
<evidence type="ECO:0000313" key="1">
    <source>
        <dbReference type="EMBL" id="CAG8735171.1"/>
    </source>
</evidence>
<name>A0ACA9Q5Z3_9GLOM</name>
<reference evidence="1" key="1">
    <citation type="submission" date="2021-06" db="EMBL/GenBank/DDBJ databases">
        <authorList>
            <person name="Kallberg Y."/>
            <person name="Tangrot J."/>
            <person name="Rosling A."/>
        </authorList>
    </citation>
    <scope>NUCLEOTIDE SEQUENCE</scope>
    <source>
        <strain evidence="1">CL356</strain>
    </source>
</reference>
<proteinExistence type="predicted"/>
<dbReference type="EMBL" id="CAJVPT010044891">
    <property type="protein sequence ID" value="CAG8735171.1"/>
    <property type="molecule type" value="Genomic_DNA"/>
</dbReference>
<keyword evidence="2" id="KW-1185">Reference proteome</keyword>
<feature type="non-terminal residue" evidence="1">
    <location>
        <position position="346"/>
    </location>
</feature>